<accession>A0AA40G081</accession>
<gene>
    <name evidence="1" type="ORF">K0M31_002973</name>
</gene>
<sequence length="88" mass="10133">MHCEVYTKKSLTNTQLIELRILHSCDFIEIAATTEQSLLIEITKSYWKSGAKRRILVRRARKATFEYLGKLGLVVGTAWQPQLLQPPM</sequence>
<comment type="caution">
    <text evidence="1">The sequence shown here is derived from an EMBL/GenBank/DDBJ whole genome shotgun (WGS) entry which is preliminary data.</text>
</comment>
<name>A0AA40G081_9HYME</name>
<dbReference type="AlphaFoldDB" id="A0AA40G081"/>
<proteinExistence type="predicted"/>
<evidence type="ECO:0000313" key="2">
    <source>
        <dbReference type="Proteomes" id="UP001177670"/>
    </source>
</evidence>
<dbReference type="EMBL" id="JAHYIQ010000010">
    <property type="protein sequence ID" value="KAK1128515.1"/>
    <property type="molecule type" value="Genomic_DNA"/>
</dbReference>
<organism evidence="1 2">
    <name type="scientific">Melipona bicolor</name>
    <dbReference type="NCBI Taxonomy" id="60889"/>
    <lineage>
        <taxon>Eukaryota</taxon>
        <taxon>Metazoa</taxon>
        <taxon>Ecdysozoa</taxon>
        <taxon>Arthropoda</taxon>
        <taxon>Hexapoda</taxon>
        <taxon>Insecta</taxon>
        <taxon>Pterygota</taxon>
        <taxon>Neoptera</taxon>
        <taxon>Endopterygota</taxon>
        <taxon>Hymenoptera</taxon>
        <taxon>Apocrita</taxon>
        <taxon>Aculeata</taxon>
        <taxon>Apoidea</taxon>
        <taxon>Anthophila</taxon>
        <taxon>Apidae</taxon>
        <taxon>Melipona</taxon>
    </lineage>
</organism>
<keyword evidence="2" id="KW-1185">Reference proteome</keyword>
<reference evidence="1" key="1">
    <citation type="submission" date="2021-10" db="EMBL/GenBank/DDBJ databases">
        <title>Melipona bicolor Genome sequencing and assembly.</title>
        <authorList>
            <person name="Araujo N.S."/>
            <person name="Arias M.C."/>
        </authorList>
    </citation>
    <scope>NUCLEOTIDE SEQUENCE</scope>
    <source>
        <strain evidence="1">USP_2M_L1-L4_2017</strain>
        <tissue evidence="1">Whole body</tissue>
    </source>
</reference>
<protein>
    <submittedName>
        <fullName evidence="1">Uncharacterized protein</fullName>
    </submittedName>
</protein>
<evidence type="ECO:0000313" key="1">
    <source>
        <dbReference type="EMBL" id="KAK1128515.1"/>
    </source>
</evidence>
<dbReference type="Proteomes" id="UP001177670">
    <property type="component" value="Unassembled WGS sequence"/>
</dbReference>